<accession>A0AAV2D2E3</accession>
<keyword evidence="2" id="KW-0812">Transmembrane</keyword>
<evidence type="ECO:0000256" key="1">
    <source>
        <dbReference type="SAM" id="MobiDB-lite"/>
    </source>
</evidence>
<evidence type="ECO:0000256" key="2">
    <source>
        <dbReference type="SAM" id="Phobius"/>
    </source>
</evidence>
<dbReference type="Proteomes" id="UP001497516">
    <property type="component" value="Chromosome 2"/>
</dbReference>
<proteinExistence type="predicted"/>
<feature type="transmembrane region" description="Helical" evidence="2">
    <location>
        <begin position="6"/>
        <end position="27"/>
    </location>
</feature>
<dbReference type="AlphaFoldDB" id="A0AAV2D2E3"/>
<organism evidence="3 4">
    <name type="scientific">Linum trigynum</name>
    <dbReference type="NCBI Taxonomy" id="586398"/>
    <lineage>
        <taxon>Eukaryota</taxon>
        <taxon>Viridiplantae</taxon>
        <taxon>Streptophyta</taxon>
        <taxon>Embryophyta</taxon>
        <taxon>Tracheophyta</taxon>
        <taxon>Spermatophyta</taxon>
        <taxon>Magnoliopsida</taxon>
        <taxon>eudicotyledons</taxon>
        <taxon>Gunneridae</taxon>
        <taxon>Pentapetalae</taxon>
        <taxon>rosids</taxon>
        <taxon>fabids</taxon>
        <taxon>Malpighiales</taxon>
        <taxon>Linaceae</taxon>
        <taxon>Linum</taxon>
    </lineage>
</organism>
<protein>
    <submittedName>
        <fullName evidence="3">Uncharacterized protein</fullName>
    </submittedName>
</protein>
<reference evidence="3 4" key="1">
    <citation type="submission" date="2024-04" db="EMBL/GenBank/DDBJ databases">
        <authorList>
            <person name="Fracassetti M."/>
        </authorList>
    </citation>
    <scope>NUCLEOTIDE SEQUENCE [LARGE SCALE GENOMIC DNA]</scope>
</reference>
<keyword evidence="4" id="KW-1185">Reference proteome</keyword>
<feature type="region of interest" description="Disordered" evidence="1">
    <location>
        <begin position="128"/>
        <end position="169"/>
    </location>
</feature>
<sequence>MPSEASVDIVVASSVFFSIALCAAEFYRITGQKQSLRPLTRPGRDGQFHQLLMEMEGGFRCWDDWLVALSFSLQEQTIRFVQATRIHGEKQGRRDDRFSNLSGAAKHGLPQLKAQKTEIGWRFGWDVGGGRAETGNPREVKKTGVRNGWSPRPSFQAKGSWPGGKQEEK</sequence>
<dbReference type="EMBL" id="OZ034815">
    <property type="protein sequence ID" value="CAL1365710.1"/>
    <property type="molecule type" value="Genomic_DNA"/>
</dbReference>
<name>A0AAV2D2E3_9ROSI</name>
<keyword evidence="2" id="KW-1133">Transmembrane helix</keyword>
<evidence type="ECO:0000313" key="4">
    <source>
        <dbReference type="Proteomes" id="UP001497516"/>
    </source>
</evidence>
<evidence type="ECO:0000313" key="3">
    <source>
        <dbReference type="EMBL" id="CAL1365710.1"/>
    </source>
</evidence>
<gene>
    <name evidence="3" type="ORF">LTRI10_LOCUS10299</name>
</gene>
<keyword evidence="2" id="KW-0472">Membrane</keyword>